<dbReference type="Gene3D" id="1.20.120.1630">
    <property type="match status" value="1"/>
</dbReference>
<dbReference type="Pfam" id="PF04140">
    <property type="entry name" value="ICMT"/>
    <property type="match status" value="1"/>
</dbReference>
<keyword evidence="5" id="KW-0808">Transferase</keyword>
<comment type="catalytic activity">
    <reaction evidence="5">
        <text>[protein]-C-terminal S-[(2E,6E)-farnesyl]-L-cysteine + S-adenosyl-L-methionine = [protein]-C-terminal S-[(2E,6E)-farnesyl]-L-cysteine methyl ester + S-adenosyl-L-homocysteine</text>
        <dbReference type="Rhea" id="RHEA:21672"/>
        <dbReference type="Rhea" id="RHEA-COMP:12125"/>
        <dbReference type="Rhea" id="RHEA-COMP:12126"/>
        <dbReference type="ChEBI" id="CHEBI:57856"/>
        <dbReference type="ChEBI" id="CHEBI:59789"/>
        <dbReference type="ChEBI" id="CHEBI:90510"/>
        <dbReference type="ChEBI" id="CHEBI:90511"/>
        <dbReference type="EC" id="2.1.1.100"/>
    </reaction>
</comment>
<dbReference type="GO" id="GO:0004671">
    <property type="term" value="F:protein C-terminal S-isoprenylcysteine carboxyl O-methyltransferase activity"/>
    <property type="evidence" value="ECO:0007669"/>
    <property type="project" value="UniProtKB-EC"/>
</dbReference>
<gene>
    <name evidence="6" type="ORF">L210DRAFT_3535812</name>
</gene>
<dbReference type="AlphaFoldDB" id="A0AAD4GFZ1"/>
<keyword evidence="2 5" id="KW-0812">Transmembrane</keyword>
<feature type="transmembrane region" description="Helical" evidence="5">
    <location>
        <begin position="58"/>
        <end position="78"/>
    </location>
</feature>
<evidence type="ECO:0000256" key="2">
    <source>
        <dbReference type="ARBA" id="ARBA00022692"/>
    </source>
</evidence>
<comment type="subcellular location">
    <subcellularLocation>
        <location evidence="5">Endoplasmic reticulum membrane</location>
        <topology evidence="5">Multi-pass membrane protein</topology>
    </subcellularLocation>
    <subcellularLocation>
        <location evidence="1">Membrane</location>
        <topology evidence="1">Multi-pass membrane protein</topology>
    </subcellularLocation>
</comment>
<dbReference type="GO" id="GO:0032259">
    <property type="term" value="P:methylation"/>
    <property type="evidence" value="ECO:0007669"/>
    <property type="project" value="UniProtKB-KW"/>
</dbReference>
<dbReference type="Proteomes" id="UP001194468">
    <property type="component" value="Unassembled WGS sequence"/>
</dbReference>
<proteinExistence type="inferred from homology"/>
<evidence type="ECO:0000256" key="3">
    <source>
        <dbReference type="ARBA" id="ARBA00022989"/>
    </source>
</evidence>
<name>A0AAD4GFZ1_BOLED</name>
<dbReference type="InterPro" id="IPR007269">
    <property type="entry name" value="ICMT_MeTrfase"/>
</dbReference>
<evidence type="ECO:0000256" key="4">
    <source>
        <dbReference type="ARBA" id="ARBA00023136"/>
    </source>
</evidence>
<dbReference type="InterPro" id="IPR052527">
    <property type="entry name" value="Metal_cation-efflux_comp"/>
</dbReference>
<comment type="caution">
    <text evidence="5">Lacks conserved residue(s) required for the propagation of feature annotation.</text>
</comment>
<keyword evidence="5" id="KW-0489">Methyltransferase</keyword>
<dbReference type="EMBL" id="WHUW01000009">
    <property type="protein sequence ID" value="KAF8442119.1"/>
    <property type="molecule type" value="Genomic_DNA"/>
</dbReference>
<keyword evidence="4 5" id="KW-0472">Membrane</keyword>
<sequence>MFSSTQLLELFVALCIADSFRHASFTVRSSLIHAEAKSGPVRPDSTPTRLSVLISPLQAFVLFLVPTTYVLSVVWTGFHQPQWMNALAFPEVVFGVRLEGTWKNALRVLACFASFSIRKLSKSVFKHLGDQYHFIGRREKPRVVQTGPYALVRHPLYTVALFQVALQCLMFWSYVPLFALVATAALIAIKIPIEEEAIQRDAAIREEYRAYMRKVPARLVPYVW</sequence>
<evidence type="ECO:0000256" key="1">
    <source>
        <dbReference type="ARBA" id="ARBA00004141"/>
    </source>
</evidence>
<keyword evidence="7" id="KW-1185">Reference proteome</keyword>
<keyword evidence="5" id="KW-0949">S-adenosyl-L-methionine</keyword>
<keyword evidence="3 5" id="KW-1133">Transmembrane helix</keyword>
<comment type="similarity">
    <text evidence="5">Belongs to the class VI-like SAM-binding methyltransferase superfamily. Isoprenylcysteine carboxyl methyltransferase family.</text>
</comment>
<dbReference type="EC" id="2.1.1.100" evidence="5"/>
<accession>A0AAD4GFZ1</accession>
<dbReference type="GO" id="GO:0005789">
    <property type="term" value="C:endoplasmic reticulum membrane"/>
    <property type="evidence" value="ECO:0007669"/>
    <property type="project" value="UniProtKB-SubCell"/>
</dbReference>
<organism evidence="6 7">
    <name type="scientific">Boletus edulis BED1</name>
    <dbReference type="NCBI Taxonomy" id="1328754"/>
    <lineage>
        <taxon>Eukaryota</taxon>
        <taxon>Fungi</taxon>
        <taxon>Dikarya</taxon>
        <taxon>Basidiomycota</taxon>
        <taxon>Agaricomycotina</taxon>
        <taxon>Agaricomycetes</taxon>
        <taxon>Agaricomycetidae</taxon>
        <taxon>Boletales</taxon>
        <taxon>Boletineae</taxon>
        <taxon>Boletaceae</taxon>
        <taxon>Boletoideae</taxon>
        <taxon>Boletus</taxon>
    </lineage>
</organism>
<comment type="caution">
    <text evidence="6">The sequence shown here is derived from an EMBL/GenBank/DDBJ whole genome shotgun (WGS) entry which is preliminary data.</text>
</comment>
<keyword evidence="5" id="KW-0256">Endoplasmic reticulum</keyword>
<dbReference type="PANTHER" id="PTHR43847:SF1">
    <property type="entry name" value="BLL3993 PROTEIN"/>
    <property type="match status" value="1"/>
</dbReference>
<evidence type="ECO:0000313" key="7">
    <source>
        <dbReference type="Proteomes" id="UP001194468"/>
    </source>
</evidence>
<dbReference type="PANTHER" id="PTHR43847">
    <property type="entry name" value="BLL3993 PROTEIN"/>
    <property type="match status" value="1"/>
</dbReference>
<protein>
    <recommendedName>
        <fullName evidence="5">Protein-S-isoprenylcysteine O-methyltransferase</fullName>
        <ecNumber evidence="5">2.1.1.100</ecNumber>
    </recommendedName>
</protein>
<evidence type="ECO:0000256" key="5">
    <source>
        <dbReference type="RuleBase" id="RU362022"/>
    </source>
</evidence>
<reference evidence="6" key="2">
    <citation type="journal article" date="2020" name="Nat. Commun.">
        <title>Large-scale genome sequencing of mycorrhizal fungi provides insights into the early evolution of symbiotic traits.</title>
        <authorList>
            <person name="Miyauchi S."/>
            <person name="Kiss E."/>
            <person name="Kuo A."/>
            <person name="Drula E."/>
            <person name="Kohler A."/>
            <person name="Sanchez-Garcia M."/>
            <person name="Morin E."/>
            <person name="Andreopoulos B."/>
            <person name="Barry K.W."/>
            <person name="Bonito G."/>
            <person name="Buee M."/>
            <person name="Carver A."/>
            <person name="Chen C."/>
            <person name="Cichocki N."/>
            <person name="Clum A."/>
            <person name="Culley D."/>
            <person name="Crous P.W."/>
            <person name="Fauchery L."/>
            <person name="Girlanda M."/>
            <person name="Hayes R.D."/>
            <person name="Keri Z."/>
            <person name="LaButti K."/>
            <person name="Lipzen A."/>
            <person name="Lombard V."/>
            <person name="Magnuson J."/>
            <person name="Maillard F."/>
            <person name="Murat C."/>
            <person name="Nolan M."/>
            <person name="Ohm R.A."/>
            <person name="Pangilinan J."/>
            <person name="Pereira M.F."/>
            <person name="Perotto S."/>
            <person name="Peter M."/>
            <person name="Pfister S."/>
            <person name="Riley R."/>
            <person name="Sitrit Y."/>
            <person name="Stielow J.B."/>
            <person name="Szollosi G."/>
            <person name="Zifcakova L."/>
            <person name="Stursova M."/>
            <person name="Spatafora J.W."/>
            <person name="Tedersoo L."/>
            <person name="Vaario L.M."/>
            <person name="Yamada A."/>
            <person name="Yan M."/>
            <person name="Wang P."/>
            <person name="Xu J."/>
            <person name="Bruns T."/>
            <person name="Baldrian P."/>
            <person name="Vilgalys R."/>
            <person name="Dunand C."/>
            <person name="Henrissat B."/>
            <person name="Grigoriev I.V."/>
            <person name="Hibbett D."/>
            <person name="Nagy L.G."/>
            <person name="Martin F.M."/>
        </authorList>
    </citation>
    <scope>NUCLEOTIDE SEQUENCE</scope>
    <source>
        <strain evidence="6">BED1</strain>
    </source>
</reference>
<reference evidence="6" key="1">
    <citation type="submission" date="2019-10" db="EMBL/GenBank/DDBJ databases">
        <authorList>
            <consortium name="DOE Joint Genome Institute"/>
            <person name="Kuo A."/>
            <person name="Miyauchi S."/>
            <person name="Kiss E."/>
            <person name="Drula E."/>
            <person name="Kohler A."/>
            <person name="Sanchez-Garcia M."/>
            <person name="Andreopoulos B."/>
            <person name="Barry K.W."/>
            <person name="Bonito G."/>
            <person name="Buee M."/>
            <person name="Carver A."/>
            <person name="Chen C."/>
            <person name="Cichocki N."/>
            <person name="Clum A."/>
            <person name="Culley D."/>
            <person name="Crous P.W."/>
            <person name="Fauchery L."/>
            <person name="Girlanda M."/>
            <person name="Hayes R."/>
            <person name="Keri Z."/>
            <person name="LaButti K."/>
            <person name="Lipzen A."/>
            <person name="Lombard V."/>
            <person name="Magnuson J."/>
            <person name="Maillard F."/>
            <person name="Morin E."/>
            <person name="Murat C."/>
            <person name="Nolan M."/>
            <person name="Ohm R."/>
            <person name="Pangilinan J."/>
            <person name="Pereira M."/>
            <person name="Perotto S."/>
            <person name="Peter M."/>
            <person name="Riley R."/>
            <person name="Sitrit Y."/>
            <person name="Stielow B."/>
            <person name="Szollosi G."/>
            <person name="Zifcakova L."/>
            <person name="Stursova M."/>
            <person name="Spatafora J.W."/>
            <person name="Tedersoo L."/>
            <person name="Vaario L.-M."/>
            <person name="Yamada A."/>
            <person name="Yan M."/>
            <person name="Wang P."/>
            <person name="Xu J."/>
            <person name="Bruns T."/>
            <person name="Baldrian P."/>
            <person name="Vilgalys R."/>
            <person name="Henrissat B."/>
            <person name="Grigoriev I.V."/>
            <person name="Hibbett D."/>
            <person name="Nagy L.G."/>
            <person name="Martin F.M."/>
        </authorList>
    </citation>
    <scope>NUCLEOTIDE SEQUENCE</scope>
    <source>
        <strain evidence="6">BED1</strain>
    </source>
</reference>
<evidence type="ECO:0000313" key="6">
    <source>
        <dbReference type="EMBL" id="KAF8442119.1"/>
    </source>
</evidence>